<feature type="transmembrane region" description="Helical" evidence="2">
    <location>
        <begin position="390"/>
        <end position="411"/>
    </location>
</feature>
<dbReference type="OrthoDB" id="9767603at2"/>
<name>A0A2P5GQ07_9ENTR</name>
<evidence type="ECO:0000259" key="4">
    <source>
        <dbReference type="Pfam" id="PF20990"/>
    </source>
</evidence>
<feature type="transmembrane region" description="Helical" evidence="2">
    <location>
        <begin position="447"/>
        <end position="466"/>
    </location>
</feature>
<feature type="transmembrane region" description="Helical" evidence="2">
    <location>
        <begin position="417"/>
        <end position="435"/>
    </location>
</feature>
<evidence type="ECO:0000259" key="3">
    <source>
        <dbReference type="Pfam" id="PF09972"/>
    </source>
</evidence>
<reference evidence="7 8" key="1">
    <citation type="submission" date="2018-01" db="EMBL/GenBank/DDBJ databases">
        <title>Superficieibacter electus gen. nov., sp. nov., an extended-spectrum beta-lactamase possessing member of the Enterobacteriaceae family, isolated from intensive care unit surfaces.</title>
        <authorList>
            <person name="Potter R.F."/>
            <person name="D'Souza A.W."/>
        </authorList>
    </citation>
    <scope>NUCLEOTIDE SEQUENCE [LARGE SCALE GENOMIC DNA]</scope>
    <source>
        <strain evidence="6 8">BP-1</strain>
        <strain evidence="5 7">BP-2</strain>
    </source>
</reference>
<keyword evidence="2" id="KW-1133">Transmembrane helix</keyword>
<evidence type="ECO:0000313" key="6">
    <source>
        <dbReference type="EMBL" id="POP48638.1"/>
    </source>
</evidence>
<feature type="region of interest" description="Disordered" evidence="1">
    <location>
        <begin position="596"/>
        <end position="641"/>
    </location>
</feature>
<keyword evidence="2" id="KW-0812">Transmembrane</keyword>
<dbReference type="Proteomes" id="UP000247005">
    <property type="component" value="Unassembled WGS sequence"/>
</dbReference>
<evidence type="ECO:0000256" key="1">
    <source>
        <dbReference type="SAM" id="MobiDB-lite"/>
    </source>
</evidence>
<comment type="caution">
    <text evidence="6">The sequence shown here is derived from an EMBL/GenBank/DDBJ whole genome shotgun (WGS) entry which is preliminary data.</text>
</comment>
<evidence type="ECO:0000313" key="7">
    <source>
        <dbReference type="Proteomes" id="UP000237073"/>
    </source>
</evidence>
<evidence type="ECO:0000313" key="8">
    <source>
        <dbReference type="Proteomes" id="UP000247005"/>
    </source>
</evidence>
<feature type="domain" description="Predicted membrane protein YciQ-like C-terminal" evidence="4">
    <location>
        <begin position="452"/>
        <end position="560"/>
    </location>
</feature>
<dbReference type="AlphaFoldDB" id="A0A2P5GQ07"/>
<dbReference type="EMBL" id="PQGE01000007">
    <property type="protein sequence ID" value="POP45355.1"/>
    <property type="molecule type" value="Genomic_DNA"/>
</dbReference>
<dbReference type="InterPro" id="IPR048389">
    <property type="entry name" value="YciQ-like_C"/>
</dbReference>
<protein>
    <submittedName>
        <fullName evidence="6">DUF2207 domain-containing protein</fullName>
    </submittedName>
</protein>
<gene>
    <name evidence="6" type="ORF">CHU32_12175</name>
    <name evidence="5" type="ORF">CHU33_09245</name>
</gene>
<accession>A0A2P5GQ07</accession>
<feature type="domain" description="DUF2207" evidence="3">
    <location>
        <begin position="15"/>
        <end position="210"/>
    </location>
</feature>
<proteinExistence type="predicted"/>
<keyword evidence="7" id="KW-1185">Reference proteome</keyword>
<feature type="transmembrane region" description="Helical" evidence="2">
    <location>
        <begin position="238"/>
        <end position="255"/>
    </location>
</feature>
<feature type="compositionally biased region" description="Low complexity" evidence="1">
    <location>
        <begin position="603"/>
        <end position="627"/>
    </location>
</feature>
<dbReference type="InterPro" id="IPR018702">
    <property type="entry name" value="DUF2207"/>
</dbReference>
<keyword evidence="2" id="KW-0472">Membrane</keyword>
<evidence type="ECO:0000313" key="5">
    <source>
        <dbReference type="EMBL" id="POP45355.1"/>
    </source>
</evidence>
<feature type="transmembrane region" description="Helical" evidence="2">
    <location>
        <begin position="478"/>
        <end position="497"/>
    </location>
</feature>
<dbReference type="Proteomes" id="UP000237073">
    <property type="component" value="Unassembled WGS sequence"/>
</dbReference>
<feature type="compositionally biased region" description="Gly residues" evidence="1">
    <location>
        <begin position="628"/>
        <end position="641"/>
    </location>
</feature>
<evidence type="ECO:0000256" key="2">
    <source>
        <dbReference type="SAM" id="Phobius"/>
    </source>
</evidence>
<sequence>MVRLPPNAARTYEHILSFDSHARFTPDGRMQVQENITVMSLGKEIRRGIFRTLPLSWNRPDGKMFSVDYQIQSVSRNDIAEPYSLDTSGKTLTVRIGNADATLKPGIHRYEIRYQVSNHFSRFADWDELYWNVTGNDWNWPISRASFHLQLPDAAGYVNKDGKDTRLRSIDVYTGPLGAKQHNAFLLADGGVETSQPLKKGEGLTVAYTWPRTILARAPAPQAISPFVHLLLPTPKTSIIWLPLLLMVLYYLAWWRKNVTPAGLKMPPVTPQYSIPASMTPGYLRFITRRIYDDVAFTSDLLGLVAKGGMALSNTPDQPTLVRLPDGNNPRLTADDRALLNILFGGNGNRIDLSIARQPMVHHARKWLMQRCEEKRDLLFLKWGKLVRHCIFLALLIPLICGTVFTASVAILTIPGLLMLLPALILLLVFVMALFKPRETGRNRALVLLFSFLFGAGLIAGCTVFLSAMLPPLEQIPAGYPGALVVAIALCLLFCWLTPRYTQRGLNDLAIAKGLKRYLRTAEKHRHQTVYQPRQTVLSFESLLPAALALGIGKTWANKFAAYLGSVGAVSGAFYSADWSHLHHFNHALHTSSQEMPVFNSHSGSSDSGSSGSTDSGSSGSGSSDSGSSGGGSGGGGGGGW</sequence>
<dbReference type="Pfam" id="PF09972">
    <property type="entry name" value="DUF2207"/>
    <property type="match status" value="1"/>
</dbReference>
<dbReference type="EMBL" id="PQGD01000009">
    <property type="protein sequence ID" value="POP48638.1"/>
    <property type="molecule type" value="Genomic_DNA"/>
</dbReference>
<organism evidence="6 8">
    <name type="scientific">Superficieibacter electus</name>
    <dbReference type="NCBI Taxonomy" id="2022662"/>
    <lineage>
        <taxon>Bacteria</taxon>
        <taxon>Pseudomonadati</taxon>
        <taxon>Pseudomonadota</taxon>
        <taxon>Gammaproteobacteria</taxon>
        <taxon>Enterobacterales</taxon>
        <taxon>Enterobacteriaceae</taxon>
        <taxon>Superficieibacter</taxon>
    </lineage>
</organism>
<dbReference type="Pfam" id="PF20990">
    <property type="entry name" value="DUF2207_C"/>
    <property type="match status" value="1"/>
</dbReference>